<evidence type="ECO:0000313" key="2">
    <source>
        <dbReference type="Proteomes" id="UP000540568"/>
    </source>
</evidence>
<dbReference type="Proteomes" id="UP000540568">
    <property type="component" value="Unassembled WGS sequence"/>
</dbReference>
<sequence length="179" mass="20137">MRTITDPAERFDTPFTADEKQTLLGILAFQRDTLRWKVSGLSGTLLAYRHAPSDLSLGGLLKHLAVIEQAWVNVTFAGTVETPTWYAQYKAQQGRKDWTFATAADDSPEQLLTWLDEAQRSTEQIVAETEDLGTLAQEPFWEGQEASLRWILLHLIQEYARHLGHADLIREAIDGSVGI</sequence>
<dbReference type="Gene3D" id="1.20.120.450">
    <property type="entry name" value="dinb family like domain"/>
    <property type="match status" value="1"/>
</dbReference>
<keyword evidence="2" id="KW-1185">Reference proteome</keyword>
<dbReference type="SUPFAM" id="SSF109854">
    <property type="entry name" value="DinB/YfiT-like putative metalloenzymes"/>
    <property type="match status" value="1"/>
</dbReference>
<proteinExistence type="predicted"/>
<dbReference type="RefSeq" id="WP_182617442.1">
    <property type="nucleotide sequence ID" value="NZ_BAAATF010000003.1"/>
</dbReference>
<accession>A0A7W3J9V8</accession>
<evidence type="ECO:0008006" key="3">
    <source>
        <dbReference type="Google" id="ProtNLM"/>
    </source>
</evidence>
<dbReference type="AlphaFoldDB" id="A0A7W3J9V8"/>
<gene>
    <name evidence="1" type="ORF">FHX71_002913</name>
</gene>
<protein>
    <recommendedName>
        <fullName evidence="3">Damage-inducible protein DinB</fullName>
    </recommendedName>
</protein>
<name>A0A7W3J9V8_9MICO</name>
<evidence type="ECO:0000313" key="1">
    <source>
        <dbReference type="EMBL" id="MBA8808971.1"/>
    </source>
</evidence>
<organism evidence="1 2">
    <name type="scientific">Promicromonospora sukumoe</name>
    <dbReference type="NCBI Taxonomy" id="88382"/>
    <lineage>
        <taxon>Bacteria</taxon>
        <taxon>Bacillati</taxon>
        <taxon>Actinomycetota</taxon>
        <taxon>Actinomycetes</taxon>
        <taxon>Micrococcales</taxon>
        <taxon>Promicromonosporaceae</taxon>
        <taxon>Promicromonospora</taxon>
    </lineage>
</organism>
<dbReference type="Pfam" id="PF04978">
    <property type="entry name" value="MST"/>
    <property type="match status" value="1"/>
</dbReference>
<dbReference type="InterPro" id="IPR034660">
    <property type="entry name" value="DinB/YfiT-like"/>
</dbReference>
<reference evidence="1 2" key="1">
    <citation type="submission" date="2020-07" db="EMBL/GenBank/DDBJ databases">
        <title>Sequencing the genomes of 1000 actinobacteria strains.</title>
        <authorList>
            <person name="Klenk H.-P."/>
        </authorList>
    </citation>
    <scope>NUCLEOTIDE SEQUENCE [LARGE SCALE GENOMIC DNA]</scope>
    <source>
        <strain evidence="1 2">DSM 44121</strain>
    </source>
</reference>
<dbReference type="EMBL" id="JACGWV010000001">
    <property type="protein sequence ID" value="MBA8808971.1"/>
    <property type="molecule type" value="Genomic_DNA"/>
</dbReference>
<dbReference type="InterPro" id="IPR007061">
    <property type="entry name" value="MST-like"/>
</dbReference>
<comment type="caution">
    <text evidence="1">The sequence shown here is derived from an EMBL/GenBank/DDBJ whole genome shotgun (WGS) entry which is preliminary data.</text>
</comment>